<dbReference type="SUPFAM" id="SSF52218">
    <property type="entry name" value="Flavoproteins"/>
    <property type="match status" value="1"/>
</dbReference>
<proteinExistence type="predicted"/>
<sequence>MSDKLVVYYSRNGATRKAAEKLSEYLNCDITEIVSKKKYRGPIGWLAAGRASMRELKVEIIEPELNPEKYNGVILCMPVWASNIPSPVRTWLDAHKDDCKKLSYLLTFNGGGQDKTIAKLEELGGKAEKTVHFSDFERKSDVWVEKLTAFANEL</sequence>
<protein>
    <submittedName>
        <fullName evidence="2">Flavodoxin</fullName>
    </submittedName>
</protein>
<dbReference type="GO" id="GO:0010181">
    <property type="term" value="F:FMN binding"/>
    <property type="evidence" value="ECO:0007669"/>
    <property type="project" value="InterPro"/>
</dbReference>
<organism evidence="2 3">
    <name type="scientific">Candidatus Thalassospirochaeta sargassi</name>
    <dbReference type="NCBI Taxonomy" id="3119039"/>
    <lineage>
        <taxon>Bacteria</taxon>
        <taxon>Pseudomonadati</taxon>
        <taxon>Spirochaetota</taxon>
        <taxon>Spirochaetia</taxon>
        <taxon>Spirochaetales</taxon>
        <taxon>Spirochaetaceae</taxon>
        <taxon>Candidatus Thalassospirochaeta</taxon>
    </lineage>
</organism>
<dbReference type="InterPro" id="IPR029039">
    <property type="entry name" value="Flavoprotein-like_sf"/>
</dbReference>
<comment type="caution">
    <text evidence="2">The sequence shown here is derived from an EMBL/GenBank/DDBJ whole genome shotgun (WGS) entry which is preliminary data.</text>
</comment>
<dbReference type="PANTHER" id="PTHR39201">
    <property type="entry name" value="EXPORTED PROTEIN-RELATED"/>
    <property type="match status" value="1"/>
</dbReference>
<dbReference type="Pfam" id="PF12682">
    <property type="entry name" value="Flavodoxin_4"/>
    <property type="match status" value="1"/>
</dbReference>
<evidence type="ECO:0000259" key="1">
    <source>
        <dbReference type="Pfam" id="PF12682"/>
    </source>
</evidence>
<evidence type="ECO:0000313" key="3">
    <source>
        <dbReference type="Proteomes" id="UP001221217"/>
    </source>
</evidence>
<reference evidence="2 3" key="1">
    <citation type="submission" date="2022-12" db="EMBL/GenBank/DDBJ databases">
        <title>Metagenome assembled genome from gulf of manar.</title>
        <authorList>
            <person name="Kohli P."/>
            <person name="Pk S."/>
            <person name="Venkata Ramana C."/>
            <person name="Sasikala C."/>
        </authorList>
    </citation>
    <scope>NUCLEOTIDE SEQUENCE [LARGE SCALE GENOMIC DNA]</scope>
    <source>
        <strain evidence="2">JB008</strain>
    </source>
</reference>
<accession>A0AAJ1IEB6</accession>
<dbReference type="AlphaFoldDB" id="A0AAJ1IEB6"/>
<feature type="domain" description="Flavodoxin-like" evidence="1">
    <location>
        <begin position="4"/>
        <end position="122"/>
    </location>
</feature>
<name>A0AAJ1IEB6_9SPIO</name>
<dbReference type="Gene3D" id="3.40.50.360">
    <property type="match status" value="1"/>
</dbReference>
<gene>
    <name evidence="2" type="ORF">PQJ61_13255</name>
</gene>
<dbReference type="EMBL" id="JAQQAL010000032">
    <property type="protein sequence ID" value="MDC7227725.1"/>
    <property type="molecule type" value="Genomic_DNA"/>
</dbReference>
<evidence type="ECO:0000313" key="2">
    <source>
        <dbReference type="EMBL" id="MDC7227725.1"/>
    </source>
</evidence>
<dbReference type="InterPro" id="IPR008254">
    <property type="entry name" value="Flavodoxin/NO_synth"/>
</dbReference>
<dbReference type="PANTHER" id="PTHR39201:SF1">
    <property type="entry name" value="FLAVODOXIN-LIKE DOMAIN-CONTAINING PROTEIN"/>
    <property type="match status" value="1"/>
</dbReference>
<dbReference type="Proteomes" id="UP001221217">
    <property type="component" value="Unassembled WGS sequence"/>
</dbReference>